<dbReference type="Gene3D" id="1.10.8.80">
    <property type="entry name" value="Magnesium chelatase subunit I, C-Terminal domain"/>
    <property type="match status" value="1"/>
</dbReference>
<protein>
    <submittedName>
        <fullName evidence="6">AAA domain-containing protein</fullName>
    </submittedName>
</protein>
<dbReference type="InterPro" id="IPR027417">
    <property type="entry name" value="P-loop_NTPase"/>
</dbReference>
<dbReference type="PANTHER" id="PTHR42759">
    <property type="entry name" value="MOXR FAMILY PROTEIN"/>
    <property type="match status" value="1"/>
</dbReference>
<dbReference type="GO" id="GO:0016887">
    <property type="term" value="F:ATP hydrolysis activity"/>
    <property type="evidence" value="ECO:0007669"/>
    <property type="project" value="InterPro"/>
</dbReference>
<keyword evidence="7" id="KW-1185">Reference proteome</keyword>
<sequence>MTLSHSQLKLDQAFNYLEQVLLGKQDKIKLAVTCLLANGHLLIEDLPGMGKTTLSHALADVFGLNYQRSQFTSDMLPADVIGVSIFDQSKQSFTFHQGPIFSQLLLADEINRANPKTQSALLEAMEERQVSVDGTTYPLPSPHFVIATQNPTHQSGTYPLPESQLDRFLMCLEIGYPPAEAEYKLLKGASSRETKIQQPLLSIDDLLDLQKTVHNIHKSDEVIHYVMRLLAYSRSEGQFPNALSPRAGVALMTAAQAFALVSNRDFVTPEDVQAVFPYVAEHRLRAGRGTLLNSTFSQKILETVAVHGDI</sequence>
<evidence type="ECO:0000256" key="1">
    <source>
        <dbReference type="ARBA" id="ARBA00022741"/>
    </source>
</evidence>
<dbReference type="Pfam" id="PF07726">
    <property type="entry name" value="AAA_3"/>
    <property type="match status" value="1"/>
</dbReference>
<dbReference type="Pfam" id="PF17863">
    <property type="entry name" value="AAA_lid_2"/>
    <property type="match status" value="1"/>
</dbReference>
<proteinExistence type="inferred from homology"/>
<evidence type="ECO:0000259" key="5">
    <source>
        <dbReference type="Pfam" id="PF17863"/>
    </source>
</evidence>
<dbReference type="AlphaFoldDB" id="A0A6N8FF47"/>
<feature type="domain" description="ChlI/MoxR AAA lid" evidence="5">
    <location>
        <begin position="242"/>
        <end position="290"/>
    </location>
</feature>
<keyword evidence="1" id="KW-0547">Nucleotide-binding</keyword>
<accession>A0A6N8FF47</accession>
<dbReference type="InterPro" id="IPR041628">
    <property type="entry name" value="ChlI/MoxR_AAA_lid"/>
</dbReference>
<dbReference type="InterPro" id="IPR011703">
    <property type="entry name" value="ATPase_AAA-3"/>
</dbReference>
<dbReference type="Gene3D" id="3.40.50.300">
    <property type="entry name" value="P-loop containing nucleotide triphosphate hydrolases"/>
    <property type="match status" value="1"/>
</dbReference>
<dbReference type="PANTHER" id="PTHR42759:SF5">
    <property type="entry name" value="METHANOL DEHYDROGENASE REGULATOR"/>
    <property type="match status" value="1"/>
</dbReference>
<evidence type="ECO:0000256" key="3">
    <source>
        <dbReference type="ARBA" id="ARBA00061607"/>
    </source>
</evidence>
<dbReference type="SUPFAM" id="SSF52540">
    <property type="entry name" value="P-loop containing nucleoside triphosphate hydrolases"/>
    <property type="match status" value="1"/>
</dbReference>
<gene>
    <name evidence="6" type="ORF">GNP35_14605</name>
</gene>
<organism evidence="6 7">
    <name type="scientific">Psychrosphaera haliotis</name>
    <dbReference type="NCBI Taxonomy" id="555083"/>
    <lineage>
        <taxon>Bacteria</taxon>
        <taxon>Pseudomonadati</taxon>
        <taxon>Pseudomonadota</taxon>
        <taxon>Gammaproteobacteria</taxon>
        <taxon>Alteromonadales</taxon>
        <taxon>Pseudoalteromonadaceae</taxon>
        <taxon>Psychrosphaera</taxon>
    </lineage>
</organism>
<evidence type="ECO:0000313" key="6">
    <source>
        <dbReference type="EMBL" id="MUH73610.1"/>
    </source>
</evidence>
<keyword evidence="2" id="KW-0067">ATP-binding</keyword>
<dbReference type="RefSeq" id="WP_155696994.1">
    <property type="nucleotide sequence ID" value="NZ_WOCD01000005.1"/>
</dbReference>
<dbReference type="EMBL" id="WOCD01000005">
    <property type="protein sequence ID" value="MUH73610.1"/>
    <property type="molecule type" value="Genomic_DNA"/>
</dbReference>
<reference evidence="6 7" key="1">
    <citation type="submission" date="2019-11" db="EMBL/GenBank/DDBJ databases">
        <title>P. haliotis isolates from Z. marina roots.</title>
        <authorList>
            <person name="Cohen M."/>
            <person name="Jospin G."/>
            <person name="Eisen J.A."/>
            <person name="Coil D.A."/>
        </authorList>
    </citation>
    <scope>NUCLEOTIDE SEQUENCE [LARGE SCALE GENOMIC DNA]</scope>
    <source>
        <strain evidence="6 7">UCD-MCMsp1aY</strain>
    </source>
</reference>
<evidence type="ECO:0000256" key="2">
    <source>
        <dbReference type="ARBA" id="ARBA00022840"/>
    </source>
</evidence>
<evidence type="ECO:0000259" key="4">
    <source>
        <dbReference type="Pfam" id="PF07726"/>
    </source>
</evidence>
<name>A0A6N8FF47_9GAMM</name>
<dbReference type="OrthoDB" id="9808397at2"/>
<dbReference type="GO" id="GO:0005524">
    <property type="term" value="F:ATP binding"/>
    <property type="evidence" value="ECO:0007669"/>
    <property type="project" value="UniProtKB-KW"/>
</dbReference>
<feature type="domain" description="ATPase AAA-3" evidence="4">
    <location>
        <begin position="40"/>
        <end position="170"/>
    </location>
</feature>
<comment type="caution">
    <text evidence="6">The sequence shown here is derived from an EMBL/GenBank/DDBJ whole genome shotgun (WGS) entry which is preliminary data.</text>
</comment>
<evidence type="ECO:0000313" key="7">
    <source>
        <dbReference type="Proteomes" id="UP000439994"/>
    </source>
</evidence>
<comment type="similarity">
    <text evidence="3">Belongs to the MoxR family.</text>
</comment>
<dbReference type="FunFam" id="3.40.50.300:FF:000640">
    <property type="entry name" value="MoxR family ATPase"/>
    <property type="match status" value="1"/>
</dbReference>
<dbReference type="Proteomes" id="UP000439994">
    <property type="component" value="Unassembled WGS sequence"/>
</dbReference>
<dbReference type="PIRSF" id="PIRSF002849">
    <property type="entry name" value="AAA_ATPase_chaperone_MoxR_prd"/>
    <property type="match status" value="1"/>
</dbReference>
<dbReference type="InterPro" id="IPR050764">
    <property type="entry name" value="CbbQ/NirQ/NorQ/GpvN"/>
</dbReference>